<dbReference type="InterPro" id="IPR050600">
    <property type="entry name" value="SETD3_SETD6_MTase"/>
</dbReference>
<evidence type="ECO:0000313" key="5">
    <source>
        <dbReference type="Proteomes" id="UP001194468"/>
    </source>
</evidence>
<name>A0AAD4C5A3_BOLED</name>
<keyword evidence="3" id="KW-0949">S-adenosyl-L-methionine</keyword>
<evidence type="ECO:0000256" key="3">
    <source>
        <dbReference type="ARBA" id="ARBA00022691"/>
    </source>
</evidence>
<protein>
    <recommendedName>
        <fullName evidence="6">SET domain-containing protein</fullName>
    </recommendedName>
</protein>
<dbReference type="GO" id="GO:0016279">
    <property type="term" value="F:protein-lysine N-methyltransferase activity"/>
    <property type="evidence" value="ECO:0007669"/>
    <property type="project" value="UniProtKB-ARBA"/>
</dbReference>
<evidence type="ECO:0000256" key="1">
    <source>
        <dbReference type="ARBA" id="ARBA00022603"/>
    </source>
</evidence>
<keyword evidence="5" id="KW-1185">Reference proteome</keyword>
<keyword evidence="1" id="KW-0489">Methyltransferase</keyword>
<gene>
    <name evidence="4" type="ORF">L210DRAFT_3619382</name>
</gene>
<evidence type="ECO:0008006" key="6">
    <source>
        <dbReference type="Google" id="ProtNLM"/>
    </source>
</evidence>
<dbReference type="InterPro" id="IPR046341">
    <property type="entry name" value="SET_dom_sf"/>
</dbReference>
<organism evidence="4 5">
    <name type="scientific">Boletus edulis BED1</name>
    <dbReference type="NCBI Taxonomy" id="1328754"/>
    <lineage>
        <taxon>Eukaryota</taxon>
        <taxon>Fungi</taxon>
        <taxon>Dikarya</taxon>
        <taxon>Basidiomycota</taxon>
        <taxon>Agaricomycotina</taxon>
        <taxon>Agaricomycetes</taxon>
        <taxon>Agaricomycetidae</taxon>
        <taxon>Boletales</taxon>
        <taxon>Boletineae</taxon>
        <taxon>Boletaceae</taxon>
        <taxon>Boletoideae</taxon>
        <taxon>Boletus</taxon>
    </lineage>
</organism>
<reference evidence="4" key="1">
    <citation type="submission" date="2019-10" db="EMBL/GenBank/DDBJ databases">
        <authorList>
            <consortium name="DOE Joint Genome Institute"/>
            <person name="Kuo A."/>
            <person name="Miyauchi S."/>
            <person name="Kiss E."/>
            <person name="Drula E."/>
            <person name="Kohler A."/>
            <person name="Sanchez-Garcia M."/>
            <person name="Andreopoulos B."/>
            <person name="Barry K.W."/>
            <person name="Bonito G."/>
            <person name="Buee M."/>
            <person name="Carver A."/>
            <person name="Chen C."/>
            <person name="Cichocki N."/>
            <person name="Clum A."/>
            <person name="Culley D."/>
            <person name="Crous P.W."/>
            <person name="Fauchery L."/>
            <person name="Girlanda M."/>
            <person name="Hayes R."/>
            <person name="Keri Z."/>
            <person name="LaButti K."/>
            <person name="Lipzen A."/>
            <person name="Lombard V."/>
            <person name="Magnuson J."/>
            <person name="Maillard F."/>
            <person name="Morin E."/>
            <person name="Murat C."/>
            <person name="Nolan M."/>
            <person name="Ohm R."/>
            <person name="Pangilinan J."/>
            <person name="Pereira M."/>
            <person name="Perotto S."/>
            <person name="Peter M."/>
            <person name="Riley R."/>
            <person name="Sitrit Y."/>
            <person name="Stielow B."/>
            <person name="Szollosi G."/>
            <person name="Zifcakova L."/>
            <person name="Stursova M."/>
            <person name="Spatafora J.W."/>
            <person name="Tedersoo L."/>
            <person name="Vaario L.-M."/>
            <person name="Yamada A."/>
            <person name="Yan M."/>
            <person name="Wang P."/>
            <person name="Xu J."/>
            <person name="Bruns T."/>
            <person name="Baldrian P."/>
            <person name="Vilgalys R."/>
            <person name="Henrissat B."/>
            <person name="Grigoriev I.V."/>
            <person name="Hibbett D."/>
            <person name="Nagy L.G."/>
            <person name="Martin F.M."/>
        </authorList>
    </citation>
    <scope>NUCLEOTIDE SEQUENCE</scope>
    <source>
        <strain evidence="4">BED1</strain>
    </source>
</reference>
<dbReference type="GO" id="GO:0032259">
    <property type="term" value="P:methylation"/>
    <property type="evidence" value="ECO:0007669"/>
    <property type="project" value="UniProtKB-KW"/>
</dbReference>
<evidence type="ECO:0000256" key="2">
    <source>
        <dbReference type="ARBA" id="ARBA00022679"/>
    </source>
</evidence>
<dbReference type="PANTHER" id="PTHR13271">
    <property type="entry name" value="UNCHARACTERIZED PUTATIVE METHYLTRANSFERASE"/>
    <property type="match status" value="1"/>
</dbReference>
<accession>A0AAD4C5A3</accession>
<sequence>MENFTGLARGLWLSSTKHSRRVQRNGIWLSNRHSRASLHPTIAETEHSIHSRQWALCAQCSHDKALSAVQLISMHLFIWRPKADEDSADPFFGPYISTLPRDFGSHPLTWLVLSKLDNADDLPGISLLNNLPPSVLAALHRLHTRFWDDCLEALDVVMDFLWAWLNVNTRCLYYRLKHAESDPDNLTMCPILDFANHTRGQAHLIPVPSTSDIWNAAPVNLIGDGLKFISPADVKIEENDEILLTYGLHSNKTLFVEYGFVNPMSEDGPSPSGEVDVQDLIEKYVFTDVRLVEAVRVILVSGGYWGDWTLHSTPDGSQPSWRLITALRLYYFVIGVGSAAEDTVQPWRDVVAGKRHQISYENEQSWRKTVVFLCEMLVGRAEKAIASDAAQKSGREDNWTRWMSGNIQSLWREELFVARAVKECVLRGDEF</sequence>
<proteinExistence type="predicted"/>
<dbReference type="PANTHER" id="PTHR13271:SF47">
    <property type="entry name" value="ACTIN-HISTIDINE N-METHYLTRANSFERASE"/>
    <property type="match status" value="1"/>
</dbReference>
<dbReference type="Proteomes" id="UP001194468">
    <property type="component" value="Unassembled WGS sequence"/>
</dbReference>
<dbReference type="AlphaFoldDB" id="A0AAD4C5A3"/>
<dbReference type="EMBL" id="WHUW01000004">
    <property type="protein sequence ID" value="KAF8447978.1"/>
    <property type="molecule type" value="Genomic_DNA"/>
</dbReference>
<keyword evidence="2" id="KW-0808">Transferase</keyword>
<evidence type="ECO:0000313" key="4">
    <source>
        <dbReference type="EMBL" id="KAF8447978.1"/>
    </source>
</evidence>
<dbReference type="SUPFAM" id="SSF82199">
    <property type="entry name" value="SET domain"/>
    <property type="match status" value="1"/>
</dbReference>
<comment type="caution">
    <text evidence="4">The sequence shown here is derived from an EMBL/GenBank/DDBJ whole genome shotgun (WGS) entry which is preliminary data.</text>
</comment>
<reference evidence="4" key="2">
    <citation type="journal article" date="2020" name="Nat. Commun.">
        <title>Large-scale genome sequencing of mycorrhizal fungi provides insights into the early evolution of symbiotic traits.</title>
        <authorList>
            <person name="Miyauchi S."/>
            <person name="Kiss E."/>
            <person name="Kuo A."/>
            <person name="Drula E."/>
            <person name="Kohler A."/>
            <person name="Sanchez-Garcia M."/>
            <person name="Morin E."/>
            <person name="Andreopoulos B."/>
            <person name="Barry K.W."/>
            <person name="Bonito G."/>
            <person name="Buee M."/>
            <person name="Carver A."/>
            <person name="Chen C."/>
            <person name="Cichocki N."/>
            <person name="Clum A."/>
            <person name="Culley D."/>
            <person name="Crous P.W."/>
            <person name="Fauchery L."/>
            <person name="Girlanda M."/>
            <person name="Hayes R.D."/>
            <person name="Keri Z."/>
            <person name="LaButti K."/>
            <person name="Lipzen A."/>
            <person name="Lombard V."/>
            <person name="Magnuson J."/>
            <person name="Maillard F."/>
            <person name="Murat C."/>
            <person name="Nolan M."/>
            <person name="Ohm R.A."/>
            <person name="Pangilinan J."/>
            <person name="Pereira M.F."/>
            <person name="Perotto S."/>
            <person name="Peter M."/>
            <person name="Pfister S."/>
            <person name="Riley R."/>
            <person name="Sitrit Y."/>
            <person name="Stielow J.B."/>
            <person name="Szollosi G."/>
            <person name="Zifcakova L."/>
            <person name="Stursova M."/>
            <person name="Spatafora J.W."/>
            <person name="Tedersoo L."/>
            <person name="Vaario L.M."/>
            <person name="Yamada A."/>
            <person name="Yan M."/>
            <person name="Wang P."/>
            <person name="Xu J."/>
            <person name="Bruns T."/>
            <person name="Baldrian P."/>
            <person name="Vilgalys R."/>
            <person name="Dunand C."/>
            <person name="Henrissat B."/>
            <person name="Grigoriev I.V."/>
            <person name="Hibbett D."/>
            <person name="Nagy L.G."/>
            <person name="Martin F.M."/>
        </authorList>
    </citation>
    <scope>NUCLEOTIDE SEQUENCE</scope>
    <source>
        <strain evidence="4">BED1</strain>
    </source>
</reference>
<dbReference type="Gene3D" id="3.90.1410.10">
    <property type="entry name" value="set domain protein methyltransferase, domain 1"/>
    <property type="match status" value="1"/>
</dbReference>